<dbReference type="InterPro" id="IPR023213">
    <property type="entry name" value="CAT-like_dom_sf"/>
</dbReference>
<dbReference type="GO" id="GO:0004149">
    <property type="term" value="F:dihydrolipoyllysine-residue succinyltransferase activity"/>
    <property type="evidence" value="ECO:0007669"/>
    <property type="project" value="UniProtKB-EC"/>
</dbReference>
<dbReference type="NCBIfam" id="NF004309">
    <property type="entry name" value="PRK05704.1"/>
    <property type="match status" value="1"/>
</dbReference>
<dbReference type="InterPro" id="IPR001078">
    <property type="entry name" value="2-oxoacid_DH_actylTfrase"/>
</dbReference>
<evidence type="ECO:0000313" key="16">
    <source>
        <dbReference type="EMBL" id="MBN7801806.1"/>
    </source>
</evidence>
<feature type="domain" description="Lipoyl-binding" evidence="14">
    <location>
        <begin position="103"/>
        <end position="177"/>
    </location>
</feature>
<dbReference type="InterPro" id="IPR050537">
    <property type="entry name" value="2-oxoacid_dehydrogenase"/>
</dbReference>
<dbReference type="InterPro" id="IPR003016">
    <property type="entry name" value="2-oxoA_DH_lipoyl-BS"/>
</dbReference>
<dbReference type="SUPFAM" id="SSF47005">
    <property type="entry name" value="Peripheral subunit-binding domain of 2-oxo acid dehydrogenase complex"/>
    <property type="match status" value="1"/>
</dbReference>
<evidence type="ECO:0000256" key="2">
    <source>
        <dbReference type="ARBA" id="ARBA00004052"/>
    </source>
</evidence>
<dbReference type="PROSITE" id="PS00189">
    <property type="entry name" value="LIPOYL"/>
    <property type="match status" value="1"/>
</dbReference>
<keyword evidence="17" id="KW-1185">Reference proteome</keyword>
<dbReference type="Gene3D" id="4.10.320.10">
    <property type="entry name" value="E3-binding domain"/>
    <property type="match status" value="1"/>
</dbReference>
<comment type="pathway">
    <text evidence="3 12">Amino-acid degradation; L-lysine degradation via saccharopine pathway; glutaryl-CoA from L-lysine: step 6/6.</text>
</comment>
<evidence type="ECO:0000256" key="6">
    <source>
        <dbReference type="ARBA" id="ARBA00019511"/>
    </source>
</evidence>
<dbReference type="PANTHER" id="PTHR43416">
    <property type="entry name" value="DIHYDROLIPOYLLYSINE-RESIDUE SUCCINYLTRANSFERASE COMPONENT OF 2-OXOGLUTARATE DEHYDROGENASE COMPLEX, MITOCHONDRIAL-RELATED"/>
    <property type="match status" value="1"/>
</dbReference>
<keyword evidence="8 12" id="KW-0808">Transferase</keyword>
<dbReference type="NCBIfam" id="TIGR01347">
    <property type="entry name" value="sucB"/>
    <property type="match status" value="1"/>
</dbReference>
<protein>
    <recommendedName>
        <fullName evidence="6 12">Dihydrolipoyllysine-residue succinyltransferase component of 2-oxoglutarate dehydrogenase complex</fullName>
        <ecNumber evidence="5 12">2.3.1.61</ecNumber>
    </recommendedName>
    <alternativeName>
        <fullName evidence="12">2-oxoglutarate dehydrogenase complex component E2</fullName>
    </alternativeName>
</protein>
<comment type="catalytic activity">
    <reaction evidence="11 12">
        <text>N(6)-[(R)-dihydrolipoyl]-L-lysyl-[protein] + succinyl-CoA = N(6)-[(R)-S(8)-succinyldihydrolipoyl]-L-lysyl-[protein] + CoA</text>
        <dbReference type="Rhea" id="RHEA:15213"/>
        <dbReference type="Rhea" id="RHEA-COMP:10475"/>
        <dbReference type="Rhea" id="RHEA-COMP:20092"/>
        <dbReference type="ChEBI" id="CHEBI:57287"/>
        <dbReference type="ChEBI" id="CHEBI:57292"/>
        <dbReference type="ChEBI" id="CHEBI:83100"/>
        <dbReference type="ChEBI" id="CHEBI:83120"/>
        <dbReference type="EC" id="2.3.1.61"/>
    </reaction>
</comment>
<comment type="caution">
    <text evidence="16">The sequence shown here is derived from an EMBL/GenBank/DDBJ whole genome shotgun (WGS) entry which is preliminary data.</text>
</comment>
<evidence type="ECO:0000256" key="12">
    <source>
        <dbReference type="RuleBase" id="RU361138"/>
    </source>
</evidence>
<dbReference type="Pfam" id="PF00364">
    <property type="entry name" value="Biotin_lipoyl"/>
    <property type="match status" value="2"/>
</dbReference>
<dbReference type="EC" id="2.3.1.61" evidence="5 12"/>
<dbReference type="InterPro" id="IPR000089">
    <property type="entry name" value="Biotin_lipoyl"/>
</dbReference>
<dbReference type="SUPFAM" id="SSF51230">
    <property type="entry name" value="Single hybrid motif"/>
    <property type="match status" value="2"/>
</dbReference>
<feature type="domain" description="Peripheral subunit-binding (PSBD)" evidence="15">
    <location>
        <begin position="212"/>
        <end position="249"/>
    </location>
</feature>
<dbReference type="InterPro" id="IPR036625">
    <property type="entry name" value="E3-bd_dom_sf"/>
</dbReference>
<dbReference type="InterPro" id="IPR004167">
    <property type="entry name" value="PSBD"/>
</dbReference>
<evidence type="ECO:0000256" key="7">
    <source>
        <dbReference type="ARBA" id="ARBA00022532"/>
    </source>
</evidence>
<feature type="domain" description="Lipoyl-binding" evidence="14">
    <location>
        <begin position="2"/>
        <end position="76"/>
    </location>
</feature>
<evidence type="ECO:0000259" key="14">
    <source>
        <dbReference type="PROSITE" id="PS50968"/>
    </source>
</evidence>
<feature type="region of interest" description="Disordered" evidence="13">
    <location>
        <begin position="245"/>
        <end position="267"/>
    </location>
</feature>
<evidence type="ECO:0000256" key="1">
    <source>
        <dbReference type="ARBA" id="ARBA00001938"/>
    </source>
</evidence>
<dbReference type="PROSITE" id="PS50968">
    <property type="entry name" value="BIOTINYL_LIPOYL"/>
    <property type="match status" value="2"/>
</dbReference>
<evidence type="ECO:0000256" key="5">
    <source>
        <dbReference type="ARBA" id="ARBA00012945"/>
    </source>
</evidence>
<comment type="function">
    <text evidence="2 12">E2 component of the 2-oxoglutarate dehydrogenase (OGDH) complex which catalyzes the second step in the conversion of 2-oxoglutarate to succinyl-CoA and CO(2).</text>
</comment>
<dbReference type="Pfam" id="PF00198">
    <property type="entry name" value="2-oxoacid_dh"/>
    <property type="match status" value="1"/>
</dbReference>
<accession>A0ABS3BRD9</accession>
<feature type="compositionally biased region" description="Low complexity" evidence="13">
    <location>
        <begin position="248"/>
        <end position="267"/>
    </location>
</feature>
<evidence type="ECO:0000256" key="4">
    <source>
        <dbReference type="ARBA" id="ARBA00007317"/>
    </source>
</evidence>
<dbReference type="Gene3D" id="3.30.559.10">
    <property type="entry name" value="Chloramphenicol acetyltransferase-like domain"/>
    <property type="match status" value="1"/>
</dbReference>
<dbReference type="Proteomes" id="UP000664698">
    <property type="component" value="Unassembled WGS sequence"/>
</dbReference>
<dbReference type="InterPro" id="IPR011053">
    <property type="entry name" value="Single_hybrid_motif"/>
</dbReference>
<dbReference type="Pfam" id="PF02817">
    <property type="entry name" value="E3_binding"/>
    <property type="match status" value="1"/>
</dbReference>
<evidence type="ECO:0000256" key="3">
    <source>
        <dbReference type="ARBA" id="ARBA00005145"/>
    </source>
</evidence>
<evidence type="ECO:0000313" key="17">
    <source>
        <dbReference type="Proteomes" id="UP000664698"/>
    </source>
</evidence>
<proteinExistence type="inferred from homology"/>
<gene>
    <name evidence="16" type="primary">odhB</name>
    <name evidence="16" type="ORF">J0A67_13110</name>
</gene>
<dbReference type="CDD" id="cd06849">
    <property type="entry name" value="lipoyl_domain"/>
    <property type="match status" value="2"/>
</dbReference>
<reference evidence="16 17" key="1">
    <citation type="submission" date="2021-03" db="EMBL/GenBank/DDBJ databases">
        <title>novel species isolated from a fishpond in China.</title>
        <authorList>
            <person name="Lu H."/>
            <person name="Cai Z."/>
        </authorList>
    </citation>
    <scope>NUCLEOTIDE SEQUENCE [LARGE SCALE GENOMIC DNA]</scope>
    <source>
        <strain evidence="16 17">JCM 31546</strain>
    </source>
</reference>
<keyword evidence="9 12" id="KW-0450">Lipoyl</keyword>
<keyword evidence="7 12" id="KW-0816">Tricarboxylic acid cycle</keyword>
<dbReference type="Gene3D" id="2.40.50.100">
    <property type="match status" value="2"/>
</dbReference>
<organism evidence="16 17">
    <name type="scientific">Algoriphagus aestuariicola</name>
    <dbReference type="NCBI Taxonomy" id="1852016"/>
    <lineage>
        <taxon>Bacteria</taxon>
        <taxon>Pseudomonadati</taxon>
        <taxon>Bacteroidota</taxon>
        <taxon>Cytophagia</taxon>
        <taxon>Cytophagales</taxon>
        <taxon>Cyclobacteriaceae</taxon>
        <taxon>Algoriphagus</taxon>
    </lineage>
</organism>
<evidence type="ECO:0000259" key="15">
    <source>
        <dbReference type="PROSITE" id="PS51826"/>
    </source>
</evidence>
<dbReference type="PROSITE" id="PS51826">
    <property type="entry name" value="PSBD"/>
    <property type="match status" value="1"/>
</dbReference>
<keyword evidence="10 12" id="KW-0012">Acyltransferase</keyword>
<name>A0ABS3BRD9_9BACT</name>
<comment type="cofactor">
    <cofactor evidence="1">
        <name>(R)-lipoate</name>
        <dbReference type="ChEBI" id="CHEBI:83088"/>
    </cofactor>
</comment>
<evidence type="ECO:0000256" key="8">
    <source>
        <dbReference type="ARBA" id="ARBA00022679"/>
    </source>
</evidence>
<evidence type="ECO:0000256" key="9">
    <source>
        <dbReference type="ARBA" id="ARBA00022823"/>
    </source>
</evidence>
<comment type="similarity">
    <text evidence="4 12">Belongs to the 2-oxoacid dehydrogenase family.</text>
</comment>
<dbReference type="InterPro" id="IPR006255">
    <property type="entry name" value="SucB"/>
</dbReference>
<dbReference type="PANTHER" id="PTHR43416:SF5">
    <property type="entry name" value="DIHYDROLIPOYLLYSINE-RESIDUE SUCCINYLTRANSFERASE COMPONENT OF 2-OXOGLUTARATE DEHYDROGENASE COMPLEX, MITOCHONDRIAL"/>
    <property type="match status" value="1"/>
</dbReference>
<dbReference type="RefSeq" id="WP_206569821.1">
    <property type="nucleotide sequence ID" value="NZ_JAFKCW010000003.1"/>
</dbReference>
<evidence type="ECO:0000256" key="11">
    <source>
        <dbReference type="ARBA" id="ARBA00052761"/>
    </source>
</evidence>
<dbReference type="SUPFAM" id="SSF52777">
    <property type="entry name" value="CoA-dependent acyltransferases"/>
    <property type="match status" value="1"/>
</dbReference>
<evidence type="ECO:0000256" key="13">
    <source>
        <dbReference type="SAM" id="MobiDB-lite"/>
    </source>
</evidence>
<evidence type="ECO:0000256" key="10">
    <source>
        <dbReference type="ARBA" id="ARBA00023315"/>
    </source>
</evidence>
<sequence>MSKEMKVPTVGESISEVTVGQWFKKDGDTVQLDEILCELESDKATFEFPAEAAGILRIKAQEGDTVEIGGLICVIEDGESAVASTPAELAAAPAAKSSSTGEVKEMIVPTVGESITEVTLANWIKKDGDFVSLDEIIAEVDSDKATFELPAEATGILRHVAKEGDVLEIGGLICKIEVTDGAPSQTSAPAALSSPAAASAPASSASTYATGHASPAASKILAEKGIAPSAVSGTGKDGRITKEDAVGAQKPAPDAQPAAAPAAKAVEAAPVVPGSRNVRREKMSSLRKTVSRRLVAVKNETAMLTTFNEVNMKPIMDLRSKFKDQFKEKHGVGLGFMSFFTKAVCVALKEWPAVNAQIDGNEIVYNDFCDISIAVSAPKGLVVPVVRNAEAMSFDQIEKEIVRLAGKARDNKLSIEEMTGGTFTITNGGVFGSMMSTPIINAPQSAILGMHNIVERPMAVNGEVKILPMMYVALSYDHRIIDGRESVSFLVRVKQLLEDPTRLLFGV</sequence>
<dbReference type="EMBL" id="JAFKCW010000003">
    <property type="protein sequence ID" value="MBN7801806.1"/>
    <property type="molecule type" value="Genomic_DNA"/>
</dbReference>